<dbReference type="Gene3D" id="3.40.50.1010">
    <property type="entry name" value="5'-nuclease"/>
    <property type="match status" value="1"/>
</dbReference>
<comment type="caution">
    <text evidence="5">Lacks conserved residue(s) required for the propagation of feature annotation.</text>
</comment>
<keyword evidence="1 5" id="KW-1277">Toxin-antitoxin system</keyword>
<evidence type="ECO:0000256" key="1">
    <source>
        <dbReference type="ARBA" id="ARBA00022649"/>
    </source>
</evidence>
<feature type="binding site" evidence="5">
    <location>
        <position position="7"/>
    </location>
    <ligand>
        <name>Mg(2+)</name>
        <dbReference type="ChEBI" id="CHEBI:18420"/>
    </ligand>
</feature>
<dbReference type="InterPro" id="IPR022907">
    <property type="entry name" value="VapC_family"/>
</dbReference>
<dbReference type="Proteomes" id="UP001595904">
    <property type="component" value="Unassembled WGS sequence"/>
</dbReference>
<comment type="caution">
    <text evidence="6">The sequence shown here is derived from an EMBL/GenBank/DDBJ whole genome shotgun (WGS) entry which is preliminary data.</text>
</comment>
<accession>A0ABV8T106</accession>
<evidence type="ECO:0000256" key="2">
    <source>
        <dbReference type="ARBA" id="ARBA00022722"/>
    </source>
</evidence>
<organism evidence="6 7">
    <name type="scientific">Steroidobacter flavus</name>
    <dbReference type="NCBI Taxonomy" id="1842136"/>
    <lineage>
        <taxon>Bacteria</taxon>
        <taxon>Pseudomonadati</taxon>
        <taxon>Pseudomonadota</taxon>
        <taxon>Gammaproteobacteria</taxon>
        <taxon>Steroidobacterales</taxon>
        <taxon>Steroidobacteraceae</taxon>
        <taxon>Steroidobacter</taxon>
    </lineage>
</organism>
<gene>
    <name evidence="5" type="primary">vapC</name>
    <name evidence="6" type="ORF">ACFPN2_30070</name>
</gene>
<dbReference type="HAMAP" id="MF_00265">
    <property type="entry name" value="VapC_Nob1"/>
    <property type="match status" value="1"/>
</dbReference>
<evidence type="ECO:0000256" key="5">
    <source>
        <dbReference type="HAMAP-Rule" id="MF_00265"/>
    </source>
</evidence>
<keyword evidence="2 5" id="KW-0540">Nuclease</keyword>
<dbReference type="EMBL" id="JBHSDU010000015">
    <property type="protein sequence ID" value="MFC4313361.1"/>
    <property type="molecule type" value="Genomic_DNA"/>
</dbReference>
<evidence type="ECO:0000256" key="4">
    <source>
        <dbReference type="ARBA" id="ARBA00022801"/>
    </source>
</evidence>
<keyword evidence="5" id="KW-0800">Toxin</keyword>
<reference evidence="7" key="1">
    <citation type="journal article" date="2019" name="Int. J. Syst. Evol. Microbiol.">
        <title>The Global Catalogue of Microorganisms (GCM) 10K type strain sequencing project: providing services to taxonomists for standard genome sequencing and annotation.</title>
        <authorList>
            <consortium name="The Broad Institute Genomics Platform"/>
            <consortium name="The Broad Institute Genome Sequencing Center for Infectious Disease"/>
            <person name="Wu L."/>
            <person name="Ma J."/>
        </authorList>
    </citation>
    <scope>NUCLEOTIDE SEQUENCE [LARGE SCALE GENOMIC DNA]</scope>
    <source>
        <strain evidence="7">CGMCC 1.10759</strain>
    </source>
</reference>
<comment type="similarity">
    <text evidence="5">Belongs to the PINc/VapC protein family.</text>
</comment>
<dbReference type="InterPro" id="IPR006226">
    <property type="entry name" value="Mtu_PIN"/>
</dbReference>
<sequence>MKGYLLDVNVLIALAWPNHTEHDRVQEWFAKERASGWATCLVTQLAFIRVSSNAAIPHHVSPSVAQRYLSEITALPDHSFWPEPLDGYAHLAFGRTMANTTTHLSVTEGYLATLALIHSGRLATLDRQLTRVFDNVVLV</sequence>
<keyword evidence="4 5" id="KW-0378">Hydrolase</keyword>
<evidence type="ECO:0000313" key="6">
    <source>
        <dbReference type="EMBL" id="MFC4313361.1"/>
    </source>
</evidence>
<proteinExistence type="inferred from homology"/>
<keyword evidence="5" id="KW-0460">Magnesium</keyword>
<name>A0ABV8T106_9GAMM</name>
<dbReference type="InterPro" id="IPR029060">
    <property type="entry name" value="PIN-like_dom_sf"/>
</dbReference>
<keyword evidence="7" id="KW-1185">Reference proteome</keyword>
<comment type="function">
    <text evidence="5">Toxic component of a toxin-antitoxin (TA) system. An RNase.</text>
</comment>
<comment type="cofactor">
    <cofactor evidence="5">
        <name>Mg(2+)</name>
        <dbReference type="ChEBI" id="CHEBI:18420"/>
    </cofactor>
</comment>
<evidence type="ECO:0000256" key="3">
    <source>
        <dbReference type="ARBA" id="ARBA00022723"/>
    </source>
</evidence>
<dbReference type="RefSeq" id="WP_380603609.1">
    <property type="nucleotide sequence ID" value="NZ_JBHSDU010000015.1"/>
</dbReference>
<evidence type="ECO:0000313" key="7">
    <source>
        <dbReference type="Proteomes" id="UP001595904"/>
    </source>
</evidence>
<dbReference type="NCBIfam" id="TIGR00028">
    <property type="entry name" value="Mtu_PIN_fam"/>
    <property type="match status" value="1"/>
</dbReference>
<dbReference type="SUPFAM" id="SSF88723">
    <property type="entry name" value="PIN domain-like"/>
    <property type="match status" value="1"/>
</dbReference>
<dbReference type="EC" id="3.1.-.-" evidence="5"/>
<protein>
    <recommendedName>
        <fullName evidence="5">Ribonuclease VapC</fullName>
        <shortName evidence="5">RNase VapC</shortName>
        <ecNumber evidence="5">3.1.-.-</ecNumber>
    </recommendedName>
    <alternativeName>
        <fullName evidence="5">Toxin VapC</fullName>
    </alternativeName>
</protein>
<keyword evidence="3 5" id="KW-0479">Metal-binding</keyword>